<feature type="region of interest" description="Disordered" evidence="2">
    <location>
        <begin position="583"/>
        <end position="621"/>
    </location>
</feature>
<keyword evidence="1" id="KW-0862">Zinc</keyword>
<evidence type="ECO:0000259" key="4">
    <source>
        <dbReference type="PROSITE" id="PS50158"/>
    </source>
</evidence>
<sequence>MEKSVILLSSSSDDEDERLREAKKRKCMDAGKSSGAIHACRSDDEFRVLSDLSGYQNLAAMMAAEASMRRKNRNRRRRRKKKNKKIEFNPLEGMAVDTEKEGQQVDTVKTVETTEVVEKEPVLISENGMPQGLVADGAKEGTLMDTFEDVKMTKAFEAGDGVTPVIVIDLCLSSVEEDEVVADLSSSKSVGEMVAAEPILRKKKKRRRRKKEKRSAAQVEIIDVVKEGKQPYIVKAMETTKALKPESVPITENIGTQKLTVDAAKEEEQADTSKHVEKTKEIEDVVGIGSSIVIDLCLSSSEEDEVIRVLGGSRGVDEMLLAESIIDAAKGEQLEKIEAVETTKALETDSIPVTELIVPLSEAKQVDMGKGIEAVISCGTESVEIEDNVVLRQLLRKPRYFDPPESRWGMCRHCGEENHAAVNCTAQKRKKPCFVCGGLEHSGKRCKQGHHCFYCKGMGHIAKHCPEKHQGNNLSSEICLKCGDSGHDMWSCSSGYSPDDLKAIQCYVCQSVGHLCCSDFPDAGTKQVSCYNCGQSGHLGSGCPKSCEKASGSRSSTLCFRCGEEGHFARECKKYAKGEKTLGNLSTPQKPKKNRDSLGSKSAPQDLCKAPKKKKDQDKEGVGMIAGQSWWRDGRIANGPAYFFNREARSNVWVSPSLSTQKNQEISTFCAPGPFVRPQYPYEMFNHPPAGSSSQPYQPIFPTSWFGNFGSG</sequence>
<evidence type="ECO:0000256" key="1">
    <source>
        <dbReference type="PROSITE-ProRule" id="PRU00047"/>
    </source>
</evidence>
<feature type="domain" description="CCHC-type" evidence="4">
    <location>
        <begin position="452"/>
        <end position="467"/>
    </location>
</feature>
<dbReference type="SMART" id="SM00343">
    <property type="entry name" value="ZnF_C2HC"/>
    <property type="match status" value="7"/>
</dbReference>
<comment type="caution">
    <text evidence="5">The sequence shown here is derived from an EMBL/GenBank/DDBJ whole genome shotgun (WGS) entry which is preliminary data.</text>
</comment>
<dbReference type="PANTHER" id="PTHR46978">
    <property type="entry name" value="ZINC KNUCKLE (CCHC-TYPE) FAMILY PROTEIN"/>
    <property type="match status" value="1"/>
</dbReference>
<dbReference type="GO" id="GO:0008270">
    <property type="term" value="F:zinc ion binding"/>
    <property type="evidence" value="ECO:0007669"/>
    <property type="project" value="UniProtKB-KW"/>
</dbReference>
<evidence type="ECO:0000313" key="6">
    <source>
        <dbReference type="Proteomes" id="UP001415857"/>
    </source>
</evidence>
<dbReference type="PROSITE" id="PS50020">
    <property type="entry name" value="WW_DOMAIN_2"/>
    <property type="match status" value="1"/>
</dbReference>
<dbReference type="InterPro" id="IPR001878">
    <property type="entry name" value="Znf_CCHC"/>
</dbReference>
<keyword evidence="1" id="KW-0479">Metal-binding</keyword>
<evidence type="ECO:0000256" key="2">
    <source>
        <dbReference type="SAM" id="MobiDB-lite"/>
    </source>
</evidence>
<keyword evidence="1" id="KW-0863">Zinc-finger</keyword>
<dbReference type="SUPFAM" id="SSF57756">
    <property type="entry name" value="Retrovirus zinc finger-like domains"/>
    <property type="match status" value="3"/>
</dbReference>
<dbReference type="PROSITE" id="PS50158">
    <property type="entry name" value="ZF_CCHC"/>
    <property type="match status" value="3"/>
</dbReference>
<reference evidence="5 6" key="1">
    <citation type="journal article" date="2024" name="Plant J.">
        <title>Genome sequences and population genomics reveal climatic adaptation and genomic divergence between two closely related sweetgum species.</title>
        <authorList>
            <person name="Xu W.Q."/>
            <person name="Ren C.Q."/>
            <person name="Zhang X.Y."/>
            <person name="Comes H.P."/>
            <person name="Liu X.H."/>
            <person name="Li Y.G."/>
            <person name="Kettle C.J."/>
            <person name="Jalonen R."/>
            <person name="Gaisberger H."/>
            <person name="Ma Y.Z."/>
            <person name="Qiu Y.X."/>
        </authorList>
    </citation>
    <scope>NUCLEOTIDE SEQUENCE [LARGE SCALE GENOMIC DNA]</scope>
    <source>
        <strain evidence="5">Hangzhou</strain>
    </source>
</reference>
<feature type="region of interest" description="Disordered" evidence="2">
    <location>
        <begin position="1"/>
        <end position="20"/>
    </location>
</feature>
<dbReference type="Proteomes" id="UP001415857">
    <property type="component" value="Unassembled WGS sequence"/>
</dbReference>
<dbReference type="Gene3D" id="4.10.60.10">
    <property type="entry name" value="Zinc finger, CCHC-type"/>
    <property type="match status" value="4"/>
</dbReference>
<proteinExistence type="predicted"/>
<feature type="domain" description="CCHC-type" evidence="4">
    <location>
        <begin position="559"/>
        <end position="574"/>
    </location>
</feature>
<dbReference type="EMBL" id="JBBPBK010000002">
    <property type="protein sequence ID" value="KAK9289380.1"/>
    <property type="molecule type" value="Genomic_DNA"/>
</dbReference>
<feature type="domain" description="CCHC-type" evidence="4">
    <location>
        <begin position="530"/>
        <end position="545"/>
    </location>
</feature>
<dbReference type="InterPro" id="IPR036875">
    <property type="entry name" value="Znf_CCHC_sf"/>
</dbReference>
<accession>A0AAP0S200</accession>
<evidence type="ECO:0000259" key="3">
    <source>
        <dbReference type="PROSITE" id="PS50020"/>
    </source>
</evidence>
<dbReference type="InterPro" id="IPR001202">
    <property type="entry name" value="WW_dom"/>
</dbReference>
<gene>
    <name evidence="5" type="ORF">L1049_007535</name>
</gene>
<protein>
    <submittedName>
        <fullName evidence="5">Uncharacterized protein</fullName>
    </submittedName>
</protein>
<dbReference type="Pfam" id="PF00098">
    <property type="entry name" value="zf-CCHC"/>
    <property type="match status" value="2"/>
</dbReference>
<keyword evidence="6" id="KW-1185">Reference proteome</keyword>
<name>A0AAP0S200_LIQFO</name>
<dbReference type="GO" id="GO:0003676">
    <property type="term" value="F:nucleic acid binding"/>
    <property type="evidence" value="ECO:0007669"/>
    <property type="project" value="InterPro"/>
</dbReference>
<dbReference type="AlphaFoldDB" id="A0AAP0S200"/>
<evidence type="ECO:0000313" key="5">
    <source>
        <dbReference type="EMBL" id="KAK9289380.1"/>
    </source>
</evidence>
<dbReference type="PANTHER" id="PTHR46978:SF1">
    <property type="entry name" value="ZINC KNUCKLE (CCHC-TYPE) FAMILY PROTEIN"/>
    <property type="match status" value="1"/>
</dbReference>
<organism evidence="5 6">
    <name type="scientific">Liquidambar formosana</name>
    <name type="common">Formosan gum</name>
    <dbReference type="NCBI Taxonomy" id="63359"/>
    <lineage>
        <taxon>Eukaryota</taxon>
        <taxon>Viridiplantae</taxon>
        <taxon>Streptophyta</taxon>
        <taxon>Embryophyta</taxon>
        <taxon>Tracheophyta</taxon>
        <taxon>Spermatophyta</taxon>
        <taxon>Magnoliopsida</taxon>
        <taxon>eudicotyledons</taxon>
        <taxon>Gunneridae</taxon>
        <taxon>Pentapetalae</taxon>
        <taxon>Saxifragales</taxon>
        <taxon>Altingiaceae</taxon>
        <taxon>Liquidambar</taxon>
    </lineage>
</organism>
<feature type="domain" description="WW" evidence="3">
    <location>
        <begin position="631"/>
        <end position="658"/>
    </location>
</feature>